<evidence type="ECO:0000313" key="2">
    <source>
        <dbReference type="Proteomes" id="UP001318040"/>
    </source>
</evidence>
<name>A0AAJ7WP71_PETMA</name>
<evidence type="ECO:0000313" key="5">
    <source>
        <dbReference type="RefSeq" id="XP_032804845.1"/>
    </source>
</evidence>
<dbReference type="CTD" id="10302"/>
<feature type="compositionally biased region" description="Acidic residues" evidence="1">
    <location>
        <begin position="93"/>
        <end position="120"/>
    </location>
</feature>
<dbReference type="AlphaFoldDB" id="A0AAJ7WP71"/>
<dbReference type="RefSeq" id="XP_032804835.1">
    <property type="nucleotide sequence ID" value="XM_032948944.1"/>
</dbReference>
<dbReference type="GO" id="GO:0005634">
    <property type="term" value="C:nucleus"/>
    <property type="evidence" value="ECO:0007669"/>
    <property type="project" value="InterPro"/>
</dbReference>
<gene>
    <name evidence="3 4 5" type="primary">SNAPC5</name>
</gene>
<evidence type="ECO:0000256" key="1">
    <source>
        <dbReference type="SAM" id="MobiDB-lite"/>
    </source>
</evidence>
<dbReference type="GO" id="GO:0006384">
    <property type="term" value="P:transcription initiation at RNA polymerase III promoter"/>
    <property type="evidence" value="ECO:0007669"/>
    <property type="project" value="InterPro"/>
</dbReference>
<evidence type="ECO:0000313" key="4">
    <source>
        <dbReference type="RefSeq" id="XP_032804835.1"/>
    </source>
</evidence>
<proteinExistence type="predicted"/>
<reference evidence="3 5" key="1">
    <citation type="submission" date="2025-04" db="UniProtKB">
        <authorList>
            <consortium name="RefSeq"/>
        </authorList>
    </citation>
    <scope>IDENTIFICATION</scope>
    <source>
        <tissue evidence="3 5">Sperm</tissue>
    </source>
</reference>
<protein>
    <submittedName>
        <fullName evidence="3 4">snRNA-activating protein complex subunit 5</fullName>
    </submittedName>
</protein>
<dbReference type="RefSeq" id="XP_032804845.1">
    <property type="nucleotide sequence ID" value="XM_032948954.1"/>
</dbReference>
<dbReference type="PANTHER" id="PTHR15333:SF2">
    <property type="entry name" value="SNRNA-ACTIVATING PROTEIN COMPLEX SUBUNIT 5"/>
    <property type="match status" value="1"/>
</dbReference>
<dbReference type="RefSeq" id="XP_032804826.1">
    <property type="nucleotide sequence ID" value="XM_032948935.1"/>
</dbReference>
<dbReference type="KEGG" id="pmrn:116939907"/>
<dbReference type="InterPro" id="IPR029138">
    <property type="entry name" value="SNAPC5"/>
</dbReference>
<evidence type="ECO:0000313" key="3">
    <source>
        <dbReference type="RefSeq" id="XP_032804826.1"/>
    </source>
</evidence>
<dbReference type="PANTHER" id="PTHR15333">
    <property type="entry name" value="SNRNA-ACTIVATING PROTEIN COMPLEX SUBUNIT 5"/>
    <property type="match status" value="1"/>
</dbReference>
<keyword evidence="2" id="KW-1185">Reference proteome</keyword>
<accession>A0AAJ7WP71</accession>
<organism evidence="2 5">
    <name type="scientific">Petromyzon marinus</name>
    <name type="common">Sea lamprey</name>
    <dbReference type="NCBI Taxonomy" id="7757"/>
    <lineage>
        <taxon>Eukaryota</taxon>
        <taxon>Metazoa</taxon>
        <taxon>Chordata</taxon>
        <taxon>Craniata</taxon>
        <taxon>Vertebrata</taxon>
        <taxon>Cyclostomata</taxon>
        <taxon>Hyperoartia</taxon>
        <taxon>Petromyzontiformes</taxon>
        <taxon>Petromyzontidae</taxon>
        <taxon>Petromyzon</taxon>
    </lineage>
</organism>
<sequence length="120" mass="13898">MNMELEALQKEETTLLELRKLFQDQLNRLKVEELALRATIRAQQQGSEPPQPSALQLLCATQEETRRCVDDADSLNRMALQLDTMPFGNQGEQEMEEQDEEEDEEEEAAEDDYEDYGDED</sequence>
<dbReference type="Pfam" id="PF15497">
    <property type="entry name" value="SNAPC5"/>
    <property type="match status" value="1"/>
</dbReference>
<feature type="region of interest" description="Disordered" evidence="1">
    <location>
        <begin position="82"/>
        <end position="120"/>
    </location>
</feature>
<dbReference type="GO" id="GO:0006366">
    <property type="term" value="P:transcription by RNA polymerase II"/>
    <property type="evidence" value="ECO:0007669"/>
    <property type="project" value="InterPro"/>
</dbReference>
<dbReference type="Proteomes" id="UP001318040">
    <property type="component" value="Chromosome 1"/>
</dbReference>
<dbReference type="GeneID" id="116939907"/>
<reference evidence="2" key="2">
    <citation type="submission" date="2025-05" db="UniProtKB">
        <authorList>
            <consortium name="RefSeq"/>
        </authorList>
    </citation>
    <scope>NUCLEOTIDE SEQUENCE [LARGE SCALE GENOMIC DNA]</scope>
    <source>
        <tissue evidence="4">Sperm</tissue>
    </source>
</reference>